<dbReference type="EMBL" id="RRYP01002786">
    <property type="protein sequence ID" value="TNV84419.1"/>
    <property type="molecule type" value="Genomic_DNA"/>
</dbReference>
<feature type="compositionally biased region" description="Polar residues" evidence="1">
    <location>
        <begin position="780"/>
        <end position="794"/>
    </location>
</feature>
<feature type="compositionally biased region" description="Polar residues" evidence="1">
    <location>
        <begin position="353"/>
        <end position="393"/>
    </location>
</feature>
<keyword evidence="3" id="KW-1185">Reference proteome</keyword>
<feature type="region of interest" description="Disordered" evidence="1">
    <location>
        <begin position="353"/>
        <end position="440"/>
    </location>
</feature>
<protein>
    <submittedName>
        <fullName evidence="2">Uncharacterized protein</fullName>
    </submittedName>
</protein>
<evidence type="ECO:0000313" key="3">
    <source>
        <dbReference type="Proteomes" id="UP000785679"/>
    </source>
</evidence>
<dbReference type="AlphaFoldDB" id="A0A8J8P1I5"/>
<dbReference type="Proteomes" id="UP000785679">
    <property type="component" value="Unassembled WGS sequence"/>
</dbReference>
<name>A0A8J8P1I5_HALGN</name>
<feature type="region of interest" description="Disordered" evidence="1">
    <location>
        <begin position="765"/>
        <end position="794"/>
    </location>
</feature>
<proteinExistence type="predicted"/>
<gene>
    <name evidence="2" type="ORF">FGO68_gene10781</name>
</gene>
<feature type="compositionally biased region" description="Low complexity" evidence="1">
    <location>
        <begin position="769"/>
        <end position="779"/>
    </location>
</feature>
<evidence type="ECO:0000313" key="2">
    <source>
        <dbReference type="EMBL" id="TNV84419.1"/>
    </source>
</evidence>
<dbReference type="OrthoDB" id="299411at2759"/>
<reference evidence="2" key="1">
    <citation type="submission" date="2019-06" db="EMBL/GenBank/DDBJ databases">
        <authorList>
            <person name="Zheng W."/>
        </authorList>
    </citation>
    <scope>NUCLEOTIDE SEQUENCE</scope>
    <source>
        <strain evidence="2">QDHG01</strain>
    </source>
</reference>
<organism evidence="2 3">
    <name type="scientific">Halteria grandinella</name>
    <dbReference type="NCBI Taxonomy" id="5974"/>
    <lineage>
        <taxon>Eukaryota</taxon>
        <taxon>Sar</taxon>
        <taxon>Alveolata</taxon>
        <taxon>Ciliophora</taxon>
        <taxon>Intramacronucleata</taxon>
        <taxon>Spirotrichea</taxon>
        <taxon>Stichotrichia</taxon>
        <taxon>Sporadotrichida</taxon>
        <taxon>Halteriidae</taxon>
        <taxon>Halteria</taxon>
    </lineage>
</organism>
<evidence type="ECO:0000256" key="1">
    <source>
        <dbReference type="SAM" id="MobiDB-lite"/>
    </source>
</evidence>
<comment type="caution">
    <text evidence="2">The sequence shown here is derived from an EMBL/GenBank/DDBJ whole genome shotgun (WGS) entry which is preliminary data.</text>
</comment>
<accession>A0A8J8P1I5</accession>
<sequence length="970" mass="108608">MQQPPAPPQLPPSTNAAPVKQQFLAVSNPNRLGGPSLLSKLMPSQLMYNPGSTNSAVSSGLGGGTTNGMSSSEPVVVTNSNEYLSALKTADPLLHNIRQLCAEIDQNIEESTNLIYEEDQNQQALMHMQLALKKLNVVNPLFEKYHQKCEARATRRQEKVEQQQDWRMLHKVYNIITFYNLAACYQRRGLFKESQLHIQKSIDSLRQLILYQETLSTSDYQLLLCERHYSMFVLQSCAIKSQLQEHDGALESACEGLSACIRVFARASRLCQEHFENNGNNGVQVRPVSVSAQKKHATQGRESANSDYGGGNVLQTATELHTLKKQKKRHTSAKVKSHTRGTAVILQQQHQHYYTADQSSQDSHLLPKTPQQQPNNLRSLSGGPQSCRSSHSGSLYLKTRELRQRSKVSQLRFHLSQQSSSRNSSEGNVKSVGGESESSLERIHTFNLKAPEQGVVKGGATVSSSPSERKMKNLKSLISMKVAAAEQKRTIPTADSSQQQTILKNQLTKPSLQQPPRQCYIEEQAKPREAFMVDAYKILKSLMKHLKRLLTHLSTTIDPQTSLLSIQTLLQNIHDSLNLEPEELAHHSKKDFHSTFANMGVIEQLRKSDKCKYAGRNMLGVRKLDDWIHTLEIGNIMHLQPLNTQEMILNPTLSRHTSFQKDPMLKNIVHITVALFSIATEMRMMVQFGKKQQCFGGEELMRWSELWHAQSVFIGGYYLPVQCPLVTHIANSYNKHYIVNKRTQNAVAQQNARVVTVKQKPGAAAGRVQSLGQSSGSQGENNFSSDGGSNHNQEPLHQIMSDLYAKPKPIISIASMIQQKQLTQAKRAADPATNQAPVNLSKFPPTYASFATSKQHNFNNLQSESSVSPIRNETNNFAAKRLDISRFMQAPVIGQININMSNDQPQQQQQYTNISINQINSINIFPQASSNNNMMQGFKDTRQRGTRNMTGVIRQNSGGKKAVVILQKRL</sequence>
<feature type="compositionally biased region" description="Low complexity" evidence="1">
    <location>
        <begin position="416"/>
        <end position="425"/>
    </location>
</feature>